<dbReference type="GO" id="GO:0004806">
    <property type="term" value="F:triacylglycerol lipase activity"/>
    <property type="evidence" value="ECO:0007669"/>
    <property type="project" value="TreeGrafter"/>
</dbReference>
<organism evidence="3 4">
    <name type="scientific">Bifiguratus adelaidae</name>
    <dbReference type="NCBI Taxonomy" id="1938954"/>
    <lineage>
        <taxon>Eukaryota</taxon>
        <taxon>Fungi</taxon>
        <taxon>Fungi incertae sedis</taxon>
        <taxon>Mucoromycota</taxon>
        <taxon>Mucoromycotina</taxon>
        <taxon>Endogonomycetes</taxon>
        <taxon>Endogonales</taxon>
        <taxon>Endogonales incertae sedis</taxon>
        <taxon>Bifiguratus</taxon>
    </lineage>
</organism>
<dbReference type="Gene3D" id="3.40.50.1820">
    <property type="entry name" value="alpha/beta hydrolase"/>
    <property type="match status" value="1"/>
</dbReference>
<dbReference type="GO" id="GO:0005829">
    <property type="term" value="C:cytosol"/>
    <property type="evidence" value="ECO:0007669"/>
    <property type="project" value="TreeGrafter"/>
</dbReference>
<dbReference type="InterPro" id="IPR029058">
    <property type="entry name" value="AB_hydrolase_fold"/>
</dbReference>
<reference evidence="3 4" key="1">
    <citation type="journal article" date="2017" name="Mycologia">
        <title>Bifiguratus adelaidae, gen. et sp. nov., a new member of Mucoromycotina in endophytic and soil-dwelling habitats.</title>
        <authorList>
            <person name="Torres-Cruz T.J."/>
            <person name="Billingsley Tobias T.L."/>
            <person name="Almatruk M."/>
            <person name="Hesse C."/>
            <person name="Kuske C.R."/>
            <person name="Desiro A."/>
            <person name="Benucci G.M."/>
            <person name="Bonito G."/>
            <person name="Stajich J.E."/>
            <person name="Dunlap C."/>
            <person name="Arnold A.E."/>
            <person name="Porras-Alfaro A."/>
        </authorList>
    </citation>
    <scope>NUCLEOTIDE SEQUENCE [LARGE SCALE GENOMIC DNA]</scope>
    <source>
        <strain evidence="3 4">AZ0501</strain>
    </source>
</reference>
<evidence type="ECO:0000256" key="1">
    <source>
        <dbReference type="SAM" id="MobiDB-lite"/>
    </source>
</evidence>
<accession>A0A261Y0S3</accession>
<dbReference type="PANTHER" id="PTHR23025:SF4">
    <property type="entry name" value="ALPHA_BETA HYDROLASE FOLD-3 DOMAIN-CONTAINING PROTEIN"/>
    <property type="match status" value="1"/>
</dbReference>
<keyword evidence="4" id="KW-1185">Reference proteome</keyword>
<dbReference type="SUPFAM" id="SSF53474">
    <property type="entry name" value="alpha/beta-Hydrolases"/>
    <property type="match status" value="1"/>
</dbReference>
<evidence type="ECO:0000313" key="4">
    <source>
        <dbReference type="Proteomes" id="UP000242875"/>
    </source>
</evidence>
<dbReference type="AlphaFoldDB" id="A0A261Y0S3"/>
<evidence type="ECO:0000259" key="2">
    <source>
        <dbReference type="Pfam" id="PF07859"/>
    </source>
</evidence>
<dbReference type="Proteomes" id="UP000242875">
    <property type="component" value="Unassembled WGS sequence"/>
</dbReference>
<dbReference type="GO" id="GO:0004771">
    <property type="term" value="F:sterol ester esterase activity"/>
    <property type="evidence" value="ECO:0007669"/>
    <property type="project" value="TreeGrafter"/>
</dbReference>
<sequence>MAASPHSLSRVATLLEAKALRFVFNHFESRPPTSKPSLEHIVHTSHGPTRILIFFPQGYSKDCPVPYPVHLDFHGGGFIFGYPEHDSLACRLISDHTSCVVVTVDYLKAPENPFPQGLEQCFDVLMWLSSSDDNGGVRMLNIDPERVSVGGFSAGANLAAAICLMAVQRQKQRVNVDSGNSDSTPSSSTTSAHTSAPQLRIIKQLLCYPVLDLATPYAQKLARTKEPTKSIPQGLVDLYVHCYLPVEEDRSNPLASPYYAKLDDLRNLPPAVILTADWDAMADEADTYAQRLESAGVSVCHKRFEKTVHGWTHFAQGKQEPKQEAWRTLCDNLREAYEGIRGVIAGSSWEVTQPWMGTSQLI</sequence>
<dbReference type="OrthoDB" id="19653at2759"/>
<feature type="domain" description="Alpha/beta hydrolase fold-3" evidence="2">
    <location>
        <begin position="71"/>
        <end position="312"/>
    </location>
</feature>
<comment type="caution">
    <text evidence="3">The sequence shown here is derived from an EMBL/GenBank/DDBJ whole genome shotgun (WGS) entry which is preliminary data.</text>
</comment>
<dbReference type="EMBL" id="MVBO01000049">
    <property type="protein sequence ID" value="OZJ04225.1"/>
    <property type="molecule type" value="Genomic_DNA"/>
</dbReference>
<proteinExistence type="predicted"/>
<feature type="compositionally biased region" description="Low complexity" evidence="1">
    <location>
        <begin position="178"/>
        <end position="195"/>
    </location>
</feature>
<feature type="region of interest" description="Disordered" evidence="1">
    <location>
        <begin position="174"/>
        <end position="195"/>
    </location>
</feature>
<protein>
    <recommendedName>
        <fullName evidence="2">Alpha/beta hydrolase fold-3 domain-containing protein</fullName>
    </recommendedName>
</protein>
<gene>
    <name evidence="3" type="ORF">BZG36_02964</name>
</gene>
<name>A0A261Y0S3_9FUNG</name>
<evidence type="ECO:0000313" key="3">
    <source>
        <dbReference type="EMBL" id="OZJ04225.1"/>
    </source>
</evidence>
<dbReference type="PANTHER" id="PTHR23025">
    <property type="entry name" value="TRIACYLGLYCEROL LIPASE"/>
    <property type="match status" value="1"/>
</dbReference>
<dbReference type="InterPro" id="IPR013094">
    <property type="entry name" value="AB_hydrolase_3"/>
</dbReference>
<dbReference type="GO" id="GO:0019433">
    <property type="term" value="P:triglyceride catabolic process"/>
    <property type="evidence" value="ECO:0007669"/>
    <property type="project" value="TreeGrafter"/>
</dbReference>
<dbReference type="Pfam" id="PF07859">
    <property type="entry name" value="Abhydrolase_3"/>
    <property type="match status" value="1"/>
</dbReference>